<dbReference type="PANTHER" id="PTHR10067">
    <property type="entry name" value="PHOSPHATIDYLSERINE DECARBOXYLASE"/>
    <property type="match status" value="1"/>
</dbReference>
<protein>
    <submittedName>
        <fullName evidence="5">Phosphatidylserine decarboxylase</fullName>
    </submittedName>
</protein>
<keyword evidence="2" id="KW-0865">Zymogen</keyword>
<evidence type="ECO:0000256" key="2">
    <source>
        <dbReference type="ARBA" id="ARBA00023145"/>
    </source>
</evidence>
<evidence type="ECO:0000256" key="3">
    <source>
        <dbReference type="ARBA" id="ARBA00023239"/>
    </source>
</evidence>
<accession>A0ABT9F664</accession>
<keyword evidence="6" id="KW-1185">Reference proteome</keyword>
<keyword evidence="4" id="KW-0670">Pyruvate</keyword>
<keyword evidence="3" id="KW-0456">Lyase</keyword>
<dbReference type="InterPro" id="IPR003817">
    <property type="entry name" value="PS_Dcarbxylase"/>
</dbReference>
<proteinExistence type="predicted"/>
<evidence type="ECO:0000313" key="5">
    <source>
        <dbReference type="EMBL" id="MDP2542189.1"/>
    </source>
</evidence>
<dbReference type="EMBL" id="JAUYVU010000009">
    <property type="protein sequence ID" value="MDP2542189.1"/>
    <property type="molecule type" value="Genomic_DNA"/>
</dbReference>
<evidence type="ECO:0000256" key="1">
    <source>
        <dbReference type="ARBA" id="ARBA00022793"/>
    </source>
</evidence>
<comment type="caution">
    <text evidence="5">The sequence shown here is derived from an EMBL/GenBank/DDBJ whole genome shotgun (WGS) entry which is preliminary data.</text>
</comment>
<dbReference type="Pfam" id="PF02666">
    <property type="entry name" value="PS_Dcarbxylase"/>
    <property type="match status" value="1"/>
</dbReference>
<gene>
    <name evidence="5" type="ORF">Q8W23_11950</name>
</gene>
<evidence type="ECO:0000256" key="4">
    <source>
        <dbReference type="ARBA" id="ARBA00023317"/>
    </source>
</evidence>
<dbReference type="Proteomes" id="UP001242342">
    <property type="component" value="Unassembled WGS sequence"/>
</dbReference>
<dbReference type="RefSeq" id="WP_237270948.1">
    <property type="nucleotide sequence ID" value="NZ_JAUYVU010000009.1"/>
</dbReference>
<name>A0ABT9F664_9FLAO</name>
<dbReference type="PANTHER" id="PTHR10067:SF13">
    <property type="entry name" value="PHOSPHATIDYLSERINE DECARBOXYLASE"/>
    <property type="match status" value="1"/>
</dbReference>
<sequence length="432" mass="48676">MMETGTTIEIHKAVVEQLKSILDGNPAMAKSLGDSLKKAVGLSKNGSPDKTIPPLNKNLYKAIDKEFKGKGWPETVDAYYDYLDIYLQMIPNESRDPEYPDAWTSDGTKNGYNQKVYDLLCQSYWLIDQTDSEGKTMQSYPEFANWLVSFANAWGAFLDTEASLTDETLQSFKDDKNDQGESVYNFPLYSDNESSWKTFNQFFYREFNHADPKTGISPLRPIADPDDNRTIVSPADCTFKAYYPIDKKGNVGKITLKGTHTIGSVDELLEFSKYGENFYGGTFIHYFLSPFDYHRFHTPVSGKILEILPVEGKVYLNVETASDGQFDAPDGGENGYEFSQARGLVIMDAGPEVGKVAILPIGMCQVSGVDMYTELQGQTVVKGQEFGKFRFGGSDIIMLFEKPPHELYMFQEDPSHVPIHFQYGQASVYWNK</sequence>
<reference evidence="5 6" key="1">
    <citation type="submission" date="2023-07" db="EMBL/GenBank/DDBJ databases">
        <title>Genome content predicts the carbon catabolic preferences of heterotrophic bacteria.</title>
        <authorList>
            <person name="Gralka M."/>
        </authorList>
    </citation>
    <scope>NUCLEOTIDE SEQUENCE [LARGE SCALE GENOMIC DNA]</scope>
    <source>
        <strain evidence="5 6">4G03</strain>
    </source>
</reference>
<evidence type="ECO:0000313" key="6">
    <source>
        <dbReference type="Proteomes" id="UP001242342"/>
    </source>
</evidence>
<keyword evidence="1" id="KW-0210">Decarboxylase</keyword>
<organism evidence="5 6">
    <name type="scientific">Tenacibaculum discolor</name>
    <dbReference type="NCBI Taxonomy" id="361581"/>
    <lineage>
        <taxon>Bacteria</taxon>
        <taxon>Pseudomonadati</taxon>
        <taxon>Bacteroidota</taxon>
        <taxon>Flavobacteriia</taxon>
        <taxon>Flavobacteriales</taxon>
        <taxon>Flavobacteriaceae</taxon>
        <taxon>Tenacibaculum</taxon>
    </lineage>
</organism>